<organism evidence="2">
    <name type="scientific">Anguilla anguilla</name>
    <name type="common">European freshwater eel</name>
    <name type="synonym">Muraena anguilla</name>
    <dbReference type="NCBI Taxonomy" id="7936"/>
    <lineage>
        <taxon>Eukaryota</taxon>
        <taxon>Metazoa</taxon>
        <taxon>Chordata</taxon>
        <taxon>Craniata</taxon>
        <taxon>Vertebrata</taxon>
        <taxon>Euteleostomi</taxon>
        <taxon>Actinopterygii</taxon>
        <taxon>Neopterygii</taxon>
        <taxon>Teleostei</taxon>
        <taxon>Anguilliformes</taxon>
        <taxon>Anguillidae</taxon>
        <taxon>Anguilla</taxon>
    </lineage>
</organism>
<name>A0A0E9V1Q0_ANGAN</name>
<proteinExistence type="predicted"/>
<reference evidence="2" key="2">
    <citation type="journal article" date="2015" name="Fish Shellfish Immunol.">
        <title>Early steps in the European eel (Anguilla anguilla)-Vibrio vulnificus interaction in the gills: Role of the RtxA13 toxin.</title>
        <authorList>
            <person name="Callol A."/>
            <person name="Pajuelo D."/>
            <person name="Ebbesson L."/>
            <person name="Teles M."/>
            <person name="MacKenzie S."/>
            <person name="Amaro C."/>
        </authorList>
    </citation>
    <scope>NUCLEOTIDE SEQUENCE</scope>
</reference>
<accession>A0A0E9V1Q0</accession>
<evidence type="ECO:0000256" key="1">
    <source>
        <dbReference type="SAM" id="Phobius"/>
    </source>
</evidence>
<dbReference type="AlphaFoldDB" id="A0A0E9V1Q0"/>
<dbReference type="EMBL" id="GBXM01036605">
    <property type="protein sequence ID" value="JAH71972.1"/>
    <property type="molecule type" value="Transcribed_RNA"/>
</dbReference>
<evidence type="ECO:0000313" key="2">
    <source>
        <dbReference type="EMBL" id="JAH71972.1"/>
    </source>
</evidence>
<feature type="transmembrane region" description="Helical" evidence="1">
    <location>
        <begin position="12"/>
        <end position="33"/>
    </location>
</feature>
<keyword evidence="1" id="KW-0472">Membrane</keyword>
<keyword evidence="1" id="KW-1133">Transmembrane helix</keyword>
<sequence>MRRRKAEQMVWLFLRALSNFSITEVFCFLYLLVHYMSNRSAFSL</sequence>
<reference evidence="2" key="1">
    <citation type="submission" date="2014-11" db="EMBL/GenBank/DDBJ databases">
        <authorList>
            <person name="Amaro Gonzalez C."/>
        </authorList>
    </citation>
    <scope>NUCLEOTIDE SEQUENCE</scope>
</reference>
<protein>
    <submittedName>
        <fullName evidence="2">Uncharacterized protein</fullName>
    </submittedName>
</protein>
<keyword evidence="1" id="KW-0812">Transmembrane</keyword>